<name>A0ABP5AIW5_9ACTN</name>
<evidence type="ECO:0000313" key="3">
    <source>
        <dbReference type="EMBL" id="GAA1913184.1"/>
    </source>
</evidence>
<feature type="chain" id="PRO_5045236655" description="Secreted protein" evidence="2">
    <location>
        <begin position="25"/>
        <end position="280"/>
    </location>
</feature>
<feature type="region of interest" description="Disordered" evidence="1">
    <location>
        <begin position="248"/>
        <end position="280"/>
    </location>
</feature>
<dbReference type="EMBL" id="BAAAMJ010000021">
    <property type="protein sequence ID" value="GAA1913184.1"/>
    <property type="molecule type" value="Genomic_DNA"/>
</dbReference>
<evidence type="ECO:0000313" key="4">
    <source>
        <dbReference type="Proteomes" id="UP001501303"/>
    </source>
</evidence>
<feature type="signal peptide" evidence="2">
    <location>
        <begin position="1"/>
        <end position="24"/>
    </location>
</feature>
<reference evidence="4" key="1">
    <citation type="journal article" date="2019" name="Int. J. Syst. Evol. Microbiol.">
        <title>The Global Catalogue of Microorganisms (GCM) 10K type strain sequencing project: providing services to taxonomists for standard genome sequencing and annotation.</title>
        <authorList>
            <consortium name="The Broad Institute Genomics Platform"/>
            <consortium name="The Broad Institute Genome Sequencing Center for Infectious Disease"/>
            <person name="Wu L."/>
            <person name="Ma J."/>
        </authorList>
    </citation>
    <scope>NUCLEOTIDE SEQUENCE [LARGE SCALE GENOMIC DNA]</scope>
    <source>
        <strain evidence="4">JCM 13581</strain>
    </source>
</reference>
<dbReference type="PROSITE" id="PS51257">
    <property type="entry name" value="PROKAR_LIPOPROTEIN"/>
    <property type="match status" value="1"/>
</dbReference>
<sequence length="280" mass="29337">MRRRIAHGCGALVLGALLTAGCSATDDGADSDAGKGEAREPAGGEGTGFTPDPDRVPADRERAAELAEAVVAQPETFGPGFVEAEGRSGDTGEWPVLDENCVWVLEPVPDGVLASLTRHAELPAEDGADPLRVTAVATVHSDPRGAEWEMARTVEDALRCPDQQLRRDEWVSGLISVAMEFGTLGNSATEDLLTETGSFHSDELGGPHDFEWMRARIGPLTLAVSAKGADGRGDGEVSRAAVEALGLMSSRAENELAPEPSGPGGEEDKNESGNEKGENR</sequence>
<keyword evidence="4" id="KW-1185">Reference proteome</keyword>
<comment type="caution">
    <text evidence="3">The sequence shown here is derived from an EMBL/GenBank/DDBJ whole genome shotgun (WGS) entry which is preliminary data.</text>
</comment>
<protein>
    <recommendedName>
        <fullName evidence="5">Secreted protein</fullName>
    </recommendedName>
</protein>
<gene>
    <name evidence="3" type="ORF">GCM10009716_23560</name>
</gene>
<accession>A0ABP5AIW5</accession>
<feature type="compositionally biased region" description="Basic and acidic residues" evidence="1">
    <location>
        <begin position="266"/>
        <end position="280"/>
    </location>
</feature>
<evidence type="ECO:0000256" key="1">
    <source>
        <dbReference type="SAM" id="MobiDB-lite"/>
    </source>
</evidence>
<keyword evidence="2" id="KW-0732">Signal</keyword>
<dbReference type="RefSeq" id="WP_344261282.1">
    <property type="nucleotide sequence ID" value="NZ_BAAAMJ010000021.1"/>
</dbReference>
<organism evidence="3 4">
    <name type="scientific">Streptomyces sodiiphilus</name>
    <dbReference type="NCBI Taxonomy" id="226217"/>
    <lineage>
        <taxon>Bacteria</taxon>
        <taxon>Bacillati</taxon>
        <taxon>Actinomycetota</taxon>
        <taxon>Actinomycetes</taxon>
        <taxon>Kitasatosporales</taxon>
        <taxon>Streptomycetaceae</taxon>
        <taxon>Streptomyces</taxon>
    </lineage>
</organism>
<proteinExistence type="predicted"/>
<dbReference type="Proteomes" id="UP001501303">
    <property type="component" value="Unassembled WGS sequence"/>
</dbReference>
<feature type="compositionally biased region" description="Basic and acidic residues" evidence="1">
    <location>
        <begin position="32"/>
        <end position="42"/>
    </location>
</feature>
<feature type="region of interest" description="Disordered" evidence="1">
    <location>
        <begin position="26"/>
        <end position="57"/>
    </location>
</feature>
<evidence type="ECO:0008006" key="5">
    <source>
        <dbReference type="Google" id="ProtNLM"/>
    </source>
</evidence>
<evidence type="ECO:0000256" key="2">
    <source>
        <dbReference type="SAM" id="SignalP"/>
    </source>
</evidence>